<dbReference type="EMBL" id="CAJNAS010000037">
    <property type="protein sequence ID" value="CAE6965328.1"/>
    <property type="molecule type" value="Genomic_DNA"/>
</dbReference>
<organism evidence="4 5">
    <name type="scientific">Paraburkholderia domus</name>
    <dbReference type="NCBI Taxonomy" id="2793075"/>
    <lineage>
        <taxon>Bacteria</taxon>
        <taxon>Pseudomonadati</taxon>
        <taxon>Pseudomonadota</taxon>
        <taxon>Betaproteobacteria</taxon>
        <taxon>Burkholderiales</taxon>
        <taxon>Burkholderiaceae</taxon>
        <taxon>Paraburkholderia</taxon>
    </lineage>
</organism>
<evidence type="ECO:0000259" key="2">
    <source>
        <dbReference type="Pfam" id="PF03972"/>
    </source>
</evidence>
<dbReference type="SUPFAM" id="SSF103378">
    <property type="entry name" value="2-methylcitrate dehydratase PrpD"/>
    <property type="match status" value="1"/>
</dbReference>
<dbReference type="Pfam" id="PF03972">
    <property type="entry name" value="MmgE_PrpD_N"/>
    <property type="match status" value="1"/>
</dbReference>
<evidence type="ECO:0000313" key="4">
    <source>
        <dbReference type="EMBL" id="CAE6965328.1"/>
    </source>
</evidence>
<feature type="domain" description="MmgE/PrpD C-terminal" evidence="3">
    <location>
        <begin position="133"/>
        <end position="291"/>
    </location>
</feature>
<dbReference type="PANTHER" id="PTHR16943:SF8">
    <property type="entry name" value="2-METHYLCITRATE DEHYDRATASE"/>
    <property type="match status" value="1"/>
</dbReference>
<dbReference type="InterPro" id="IPR005656">
    <property type="entry name" value="MmgE_PrpD"/>
</dbReference>
<dbReference type="Gene3D" id="1.10.4100.10">
    <property type="entry name" value="2-methylcitrate dehydratase PrpD"/>
    <property type="match status" value="1"/>
</dbReference>
<evidence type="ECO:0008006" key="6">
    <source>
        <dbReference type="Google" id="ProtNLM"/>
    </source>
</evidence>
<proteinExistence type="inferred from homology"/>
<evidence type="ECO:0000313" key="5">
    <source>
        <dbReference type="Proteomes" id="UP000675121"/>
    </source>
</evidence>
<dbReference type="GO" id="GO:0016829">
    <property type="term" value="F:lyase activity"/>
    <property type="evidence" value="ECO:0007669"/>
    <property type="project" value="InterPro"/>
</dbReference>
<dbReference type="AlphaFoldDB" id="A0A9N8R625"/>
<dbReference type="InterPro" id="IPR045336">
    <property type="entry name" value="MmgE_PrpD_N"/>
</dbReference>
<dbReference type="InterPro" id="IPR042188">
    <property type="entry name" value="MmgE/PrpD_sf_2"/>
</dbReference>
<name>A0A9N8R625_9BURK</name>
<sequence length="311" mass="32828">MQDEQCPSIATCESNLGFFVTGLTGPIGTAAAAGRLLRLDEKRMRSAIGLGAAQAAGFRSTHGSMAAAFVPAHAARTGYSAALLASKGFTCSAAALEAPKGFVDVFGNAADPRHAVEGLRQHFELLSNAYKPYPCGIVIHPALDACLEIAASLEPGIEPAHIELRVPPLALSLTDRPSPKDPLEAQISLQHWAAVSFVHREADVAHLQQDHIDSPSVSALRKRVSAIADGALQRDEAIAEVTLTGGQLLRAHIAHARGSLDRPMSDDELDAKFETQAANVPTEDAATRLRHLCRNASSLGDVGRAFASVWA</sequence>
<evidence type="ECO:0000259" key="3">
    <source>
        <dbReference type="Pfam" id="PF19305"/>
    </source>
</evidence>
<dbReference type="InterPro" id="IPR042183">
    <property type="entry name" value="MmgE/PrpD_sf_1"/>
</dbReference>
<keyword evidence="5" id="KW-1185">Reference proteome</keyword>
<feature type="domain" description="MmgE/PrpD N-terminal" evidence="2">
    <location>
        <begin position="13"/>
        <end position="113"/>
    </location>
</feature>
<protein>
    <recommendedName>
        <fullName evidence="6">MmgE/PrpD family protein</fullName>
    </recommendedName>
</protein>
<dbReference type="InterPro" id="IPR036148">
    <property type="entry name" value="MmgE/PrpD_sf"/>
</dbReference>
<dbReference type="PANTHER" id="PTHR16943">
    <property type="entry name" value="2-METHYLCITRATE DEHYDRATASE-RELATED"/>
    <property type="match status" value="1"/>
</dbReference>
<gene>
    <name evidence="4" type="ORF">R70211_07294</name>
</gene>
<comment type="caution">
    <text evidence="4">The sequence shown here is derived from an EMBL/GenBank/DDBJ whole genome shotgun (WGS) entry which is preliminary data.</text>
</comment>
<reference evidence="4" key="1">
    <citation type="submission" date="2021-02" db="EMBL/GenBank/DDBJ databases">
        <authorList>
            <person name="Vanwijnsberghe S."/>
        </authorList>
    </citation>
    <scope>NUCLEOTIDE SEQUENCE</scope>
    <source>
        <strain evidence="4">R-70211</strain>
    </source>
</reference>
<accession>A0A9N8R625</accession>
<dbReference type="Proteomes" id="UP000675121">
    <property type="component" value="Unassembled WGS sequence"/>
</dbReference>
<dbReference type="Gene3D" id="3.30.1330.120">
    <property type="entry name" value="2-methylcitrate dehydratase PrpD"/>
    <property type="match status" value="1"/>
</dbReference>
<evidence type="ECO:0000256" key="1">
    <source>
        <dbReference type="ARBA" id="ARBA00006174"/>
    </source>
</evidence>
<comment type="similarity">
    <text evidence="1">Belongs to the PrpD family.</text>
</comment>
<dbReference type="Pfam" id="PF19305">
    <property type="entry name" value="MmgE_PrpD_C"/>
    <property type="match status" value="1"/>
</dbReference>
<dbReference type="InterPro" id="IPR045337">
    <property type="entry name" value="MmgE_PrpD_C"/>
</dbReference>
<dbReference type="RefSeq" id="WP_201083052.1">
    <property type="nucleotide sequence ID" value="NZ_CAJNAS010000037.1"/>
</dbReference>